<evidence type="ECO:0000256" key="1">
    <source>
        <dbReference type="SAM" id="MobiDB-lite"/>
    </source>
</evidence>
<evidence type="ECO:0000313" key="5">
    <source>
        <dbReference type="WBParaSite" id="DME_0000354201-mRNA-1"/>
    </source>
</evidence>
<reference evidence="5" key="1">
    <citation type="submission" date="2017-02" db="UniProtKB">
        <authorList>
            <consortium name="WormBaseParasite"/>
        </authorList>
    </citation>
    <scope>IDENTIFICATION</scope>
</reference>
<name>A0A0N4U901_DRAME</name>
<accession>A0A0N4U901</accession>
<evidence type="ECO:0000313" key="4">
    <source>
        <dbReference type="Proteomes" id="UP000274756"/>
    </source>
</evidence>
<protein>
    <submittedName>
        <fullName evidence="2 5">Uncharacterized protein</fullName>
    </submittedName>
</protein>
<organism evidence="3 5">
    <name type="scientific">Dracunculus medinensis</name>
    <name type="common">Guinea worm</name>
    <dbReference type="NCBI Taxonomy" id="318479"/>
    <lineage>
        <taxon>Eukaryota</taxon>
        <taxon>Metazoa</taxon>
        <taxon>Ecdysozoa</taxon>
        <taxon>Nematoda</taxon>
        <taxon>Chromadorea</taxon>
        <taxon>Rhabditida</taxon>
        <taxon>Spirurina</taxon>
        <taxon>Dracunculoidea</taxon>
        <taxon>Dracunculidae</taxon>
        <taxon>Dracunculus</taxon>
    </lineage>
</organism>
<reference evidence="2 4" key="2">
    <citation type="submission" date="2018-11" db="EMBL/GenBank/DDBJ databases">
        <authorList>
            <consortium name="Pathogen Informatics"/>
        </authorList>
    </citation>
    <scope>NUCLEOTIDE SEQUENCE [LARGE SCALE GENOMIC DNA]</scope>
</reference>
<feature type="region of interest" description="Disordered" evidence="1">
    <location>
        <begin position="167"/>
        <end position="194"/>
    </location>
</feature>
<feature type="region of interest" description="Disordered" evidence="1">
    <location>
        <begin position="107"/>
        <end position="141"/>
    </location>
</feature>
<evidence type="ECO:0000313" key="3">
    <source>
        <dbReference type="Proteomes" id="UP000038040"/>
    </source>
</evidence>
<dbReference type="WBParaSite" id="DME_0000354201-mRNA-1">
    <property type="protein sequence ID" value="DME_0000354201-mRNA-1"/>
    <property type="gene ID" value="DME_0000354201"/>
</dbReference>
<dbReference type="Proteomes" id="UP000038040">
    <property type="component" value="Unplaced"/>
</dbReference>
<feature type="region of interest" description="Disordered" evidence="1">
    <location>
        <begin position="53"/>
        <end position="87"/>
    </location>
</feature>
<gene>
    <name evidence="2" type="ORF">DME_LOCUS7547</name>
</gene>
<proteinExistence type="predicted"/>
<evidence type="ECO:0000313" key="2">
    <source>
        <dbReference type="EMBL" id="VDN57574.1"/>
    </source>
</evidence>
<dbReference type="Proteomes" id="UP000274756">
    <property type="component" value="Unassembled WGS sequence"/>
</dbReference>
<sequence>MLRDDLQIFCNLTPCNRQCHLFHTPYPSRASSSNNLNDVHRITNNASISISTRFSSKKHSELTSGREESETCSEGTSTAKNNLERNSTGNSIITLDDIIAYARRKTSGDMSNGTSRPLRILNSPGGGKYLHTDSRKPSNISDATTDVIHDVVFTDCLLFSDDESLSALPPSSLESDDDANTSKAESLSHKLNQK</sequence>
<keyword evidence="4" id="KW-1185">Reference proteome</keyword>
<dbReference type="EMBL" id="UYYG01001161">
    <property type="protein sequence ID" value="VDN57574.1"/>
    <property type="molecule type" value="Genomic_DNA"/>
</dbReference>
<dbReference type="AlphaFoldDB" id="A0A0N4U901"/>
<feature type="compositionally biased region" description="Basic and acidic residues" evidence="1">
    <location>
        <begin position="58"/>
        <end position="69"/>
    </location>
</feature>